<accession>A0A1U8Q872</accession>
<comment type="similarity">
    <text evidence="2">Belongs to the NPR1-interactor family.</text>
</comment>
<dbReference type="OMA" id="TASMKWR"/>
<dbReference type="GO" id="GO:0005634">
    <property type="term" value="C:nucleus"/>
    <property type="evidence" value="ECO:0007669"/>
    <property type="project" value="UniProtKB-SubCell"/>
</dbReference>
<comment type="subcellular location">
    <subcellularLocation>
        <location evidence="1">Nucleus</location>
    </subcellularLocation>
</comment>
<protein>
    <submittedName>
        <fullName evidence="6">Protein NEGATIVE REGULATOR OF RESISTANCE-like</fullName>
    </submittedName>
</protein>
<keyword evidence="5" id="KW-1185">Reference proteome</keyword>
<feature type="compositionally biased region" description="Polar residues" evidence="4">
    <location>
        <begin position="28"/>
        <end position="37"/>
    </location>
</feature>
<evidence type="ECO:0000256" key="2">
    <source>
        <dbReference type="ARBA" id="ARBA00009937"/>
    </source>
</evidence>
<dbReference type="Proteomes" id="UP000189703">
    <property type="component" value="Unplaced"/>
</dbReference>
<sequence length="123" mass="14511">MESDNRKRQENGEVEFEERRTKAREDNSNGGKQTATESEVEEFYAILRRIHDAVKYFQKKQNNKNGVEGHREKEKAPRWRPEFEWEDFEEVKVREKRGEGVEEENNHMVLDLNADPVSDGNSG</sequence>
<evidence type="ECO:0000313" key="6">
    <source>
        <dbReference type="RefSeq" id="XP_019054241.1"/>
    </source>
</evidence>
<feature type="compositionally biased region" description="Basic and acidic residues" evidence="4">
    <location>
        <begin position="1"/>
        <end position="27"/>
    </location>
</feature>
<gene>
    <name evidence="6" type="primary">LOC109115062</name>
</gene>
<evidence type="ECO:0000256" key="1">
    <source>
        <dbReference type="ARBA" id="ARBA00004123"/>
    </source>
</evidence>
<name>A0A1U8Q872_NELNU</name>
<dbReference type="KEGG" id="nnu:109115062"/>
<keyword evidence="3" id="KW-0539">Nucleus</keyword>
<dbReference type="PANTHER" id="PTHR35735">
    <property type="entry name" value="PROTEIN NIM1-INTERACTING 2"/>
    <property type="match status" value="1"/>
</dbReference>
<proteinExistence type="inferred from homology"/>
<organism evidence="5 6">
    <name type="scientific">Nelumbo nucifera</name>
    <name type="common">Sacred lotus</name>
    <dbReference type="NCBI Taxonomy" id="4432"/>
    <lineage>
        <taxon>Eukaryota</taxon>
        <taxon>Viridiplantae</taxon>
        <taxon>Streptophyta</taxon>
        <taxon>Embryophyta</taxon>
        <taxon>Tracheophyta</taxon>
        <taxon>Spermatophyta</taxon>
        <taxon>Magnoliopsida</taxon>
        <taxon>Proteales</taxon>
        <taxon>Nelumbonaceae</taxon>
        <taxon>Nelumbo</taxon>
    </lineage>
</organism>
<dbReference type="PANTHER" id="PTHR35735:SF8">
    <property type="entry name" value="PROTEIN NIM1-INTERACTING 2"/>
    <property type="match status" value="1"/>
</dbReference>
<feature type="region of interest" description="Disordered" evidence="4">
    <location>
        <begin position="1"/>
        <end position="38"/>
    </location>
</feature>
<feature type="region of interest" description="Disordered" evidence="4">
    <location>
        <begin position="95"/>
        <end position="123"/>
    </location>
</feature>
<dbReference type="GO" id="GO:0010112">
    <property type="term" value="P:regulation of systemic acquired resistance"/>
    <property type="evidence" value="ECO:0007669"/>
    <property type="project" value="InterPro"/>
</dbReference>
<dbReference type="InterPro" id="IPR031425">
    <property type="entry name" value="NPR1/NH1-interacting"/>
</dbReference>
<reference evidence="6" key="1">
    <citation type="submission" date="2025-08" db="UniProtKB">
        <authorList>
            <consortium name="RefSeq"/>
        </authorList>
    </citation>
    <scope>IDENTIFICATION</scope>
</reference>
<evidence type="ECO:0000313" key="5">
    <source>
        <dbReference type="Proteomes" id="UP000189703"/>
    </source>
</evidence>
<dbReference type="RefSeq" id="XP_019054241.1">
    <property type="nucleotide sequence ID" value="XM_019198696.1"/>
</dbReference>
<evidence type="ECO:0000256" key="4">
    <source>
        <dbReference type="SAM" id="MobiDB-lite"/>
    </source>
</evidence>
<dbReference type="GeneID" id="109115062"/>
<dbReference type="InterPro" id="IPR034577">
    <property type="entry name" value="NIMIN-2"/>
</dbReference>
<dbReference type="OrthoDB" id="1098796at2759"/>
<dbReference type="AlphaFoldDB" id="A0A1U8Q872"/>
<feature type="compositionally biased region" description="Basic and acidic residues" evidence="4">
    <location>
        <begin position="95"/>
        <end position="106"/>
    </location>
</feature>
<evidence type="ECO:0000256" key="3">
    <source>
        <dbReference type="ARBA" id="ARBA00023242"/>
    </source>
</evidence>
<dbReference type="Pfam" id="PF15699">
    <property type="entry name" value="NPR1_interact"/>
    <property type="match status" value="1"/>
</dbReference>